<dbReference type="Gene3D" id="1.10.3730.20">
    <property type="match status" value="2"/>
</dbReference>
<feature type="transmembrane region" description="Helical" evidence="7">
    <location>
        <begin position="118"/>
        <end position="134"/>
    </location>
</feature>
<protein>
    <submittedName>
        <fullName evidence="9">Membrane protein</fullName>
    </submittedName>
</protein>
<organism evidence="9 10">
    <name type="scientific">Megasphaera cerevisiae DSM 20462</name>
    <dbReference type="NCBI Taxonomy" id="1122219"/>
    <lineage>
        <taxon>Bacteria</taxon>
        <taxon>Bacillati</taxon>
        <taxon>Bacillota</taxon>
        <taxon>Negativicutes</taxon>
        <taxon>Veillonellales</taxon>
        <taxon>Veillonellaceae</taxon>
        <taxon>Megasphaera</taxon>
    </lineage>
</organism>
<feature type="domain" description="EamA" evidence="8">
    <location>
        <begin position="140"/>
        <end position="281"/>
    </location>
</feature>
<feature type="transmembrane region" description="Helical" evidence="7">
    <location>
        <begin position="29"/>
        <end position="50"/>
    </location>
</feature>
<comment type="subcellular location">
    <subcellularLocation>
        <location evidence="1">Cell membrane</location>
        <topology evidence="1">Multi-pass membrane protein</topology>
    </subcellularLocation>
</comment>
<evidence type="ECO:0000259" key="8">
    <source>
        <dbReference type="Pfam" id="PF00892"/>
    </source>
</evidence>
<keyword evidence="4 7" id="KW-0812">Transmembrane</keyword>
<keyword evidence="10" id="KW-1185">Reference proteome</keyword>
<dbReference type="RefSeq" id="WP_048514196.1">
    <property type="nucleotide sequence ID" value="NZ_FUXD01000020.1"/>
</dbReference>
<keyword evidence="3" id="KW-1003">Cell membrane</keyword>
<gene>
    <name evidence="9" type="ORF">AB840_07390</name>
</gene>
<feature type="transmembrane region" description="Helical" evidence="7">
    <location>
        <begin position="263"/>
        <end position="281"/>
    </location>
</feature>
<evidence type="ECO:0000256" key="6">
    <source>
        <dbReference type="ARBA" id="ARBA00023136"/>
    </source>
</evidence>
<evidence type="ECO:0000256" key="3">
    <source>
        <dbReference type="ARBA" id="ARBA00022475"/>
    </source>
</evidence>
<dbReference type="PANTHER" id="PTHR32322:SF18">
    <property type="entry name" value="S-ADENOSYLMETHIONINE_S-ADENOSYLHOMOCYSTEINE TRANSPORTER"/>
    <property type="match status" value="1"/>
</dbReference>
<evidence type="ECO:0000313" key="10">
    <source>
        <dbReference type="Proteomes" id="UP000036503"/>
    </source>
</evidence>
<proteinExistence type="inferred from homology"/>
<dbReference type="Pfam" id="PF00892">
    <property type="entry name" value="EamA"/>
    <property type="match status" value="2"/>
</dbReference>
<dbReference type="FunCoup" id="A0A0J6WWG5">
    <property type="interactions" value="403"/>
</dbReference>
<feature type="domain" description="EamA" evidence="8">
    <location>
        <begin position="6"/>
        <end position="131"/>
    </location>
</feature>
<keyword evidence="6 7" id="KW-0472">Membrane</keyword>
<dbReference type="PROSITE" id="PS51257">
    <property type="entry name" value="PROKAR_LIPOPROTEIN"/>
    <property type="match status" value="1"/>
</dbReference>
<dbReference type="InterPro" id="IPR050638">
    <property type="entry name" value="AA-Vitamin_Transporters"/>
</dbReference>
<dbReference type="InterPro" id="IPR000620">
    <property type="entry name" value="EamA_dom"/>
</dbReference>
<comment type="caution">
    <text evidence="9">The sequence shown here is derived from an EMBL/GenBank/DDBJ whole genome shotgun (WGS) entry which is preliminary data.</text>
</comment>
<dbReference type="OrthoDB" id="67135at2"/>
<feature type="transmembrane region" description="Helical" evidence="7">
    <location>
        <begin position="202"/>
        <end position="226"/>
    </location>
</feature>
<feature type="transmembrane region" description="Helical" evidence="7">
    <location>
        <begin position="238"/>
        <end position="257"/>
    </location>
</feature>
<accession>A0A0J6WWG5</accession>
<feature type="transmembrane region" description="Helical" evidence="7">
    <location>
        <begin position="140"/>
        <end position="162"/>
    </location>
</feature>
<evidence type="ECO:0000256" key="7">
    <source>
        <dbReference type="SAM" id="Phobius"/>
    </source>
</evidence>
<dbReference type="EMBL" id="LEKT01000020">
    <property type="protein sequence ID" value="KMO86533.1"/>
    <property type="molecule type" value="Genomic_DNA"/>
</dbReference>
<comment type="similarity">
    <text evidence="2">Belongs to the EamA transporter family.</text>
</comment>
<keyword evidence="5 7" id="KW-1133">Transmembrane helix</keyword>
<evidence type="ECO:0000256" key="5">
    <source>
        <dbReference type="ARBA" id="ARBA00022989"/>
    </source>
</evidence>
<dbReference type="AlphaFoldDB" id="A0A0J6WWG5"/>
<dbReference type="InterPro" id="IPR037185">
    <property type="entry name" value="EmrE-like"/>
</dbReference>
<evidence type="ECO:0000256" key="4">
    <source>
        <dbReference type="ARBA" id="ARBA00022692"/>
    </source>
</evidence>
<dbReference type="SUPFAM" id="SSF103481">
    <property type="entry name" value="Multidrug resistance efflux transporter EmrE"/>
    <property type="match status" value="2"/>
</dbReference>
<dbReference type="PATRIC" id="fig|1122219.3.peg.1014"/>
<feature type="transmembrane region" description="Helical" evidence="7">
    <location>
        <begin position="88"/>
        <end position="109"/>
    </location>
</feature>
<dbReference type="GO" id="GO:0005886">
    <property type="term" value="C:plasma membrane"/>
    <property type="evidence" value="ECO:0007669"/>
    <property type="project" value="UniProtKB-SubCell"/>
</dbReference>
<name>A0A0J6WWG5_9FIRM</name>
<sequence length="290" mass="31870">MIKALLMLYAVWGFNWVVMKEASLFFPPVTFACYRFISGAAVLLLINIWLRLPLPPKRYWKWIIITGILQIALNNAAVQIGMQTLDAGLVAVLNYSMPVWVAILAHFFLHETLTRRKAAGIILSMAGMCILMNIDTLGSMSGIFFTIGGAVAWAVASVIIKYQDRTMKAKDCTMIQYTTWQMTVGALTLLIYTTIFDQGSSHWTWLSISCLAYNGILASALAFFLWNFILTRMEAGKASIAVLGVPVVGVICGVLFLGEALRGSTALGMLLILGGILLIVMHPPTKKLTP</sequence>
<evidence type="ECO:0000313" key="9">
    <source>
        <dbReference type="EMBL" id="KMO86533.1"/>
    </source>
</evidence>
<evidence type="ECO:0000256" key="1">
    <source>
        <dbReference type="ARBA" id="ARBA00004651"/>
    </source>
</evidence>
<dbReference type="PANTHER" id="PTHR32322">
    <property type="entry name" value="INNER MEMBRANE TRANSPORTER"/>
    <property type="match status" value="1"/>
</dbReference>
<feature type="transmembrane region" description="Helical" evidence="7">
    <location>
        <begin position="62"/>
        <end position="82"/>
    </location>
</feature>
<evidence type="ECO:0000256" key="2">
    <source>
        <dbReference type="ARBA" id="ARBA00007362"/>
    </source>
</evidence>
<dbReference type="STRING" id="39029.BSR42_05935"/>
<reference evidence="9 10" key="1">
    <citation type="submission" date="2015-06" db="EMBL/GenBank/DDBJ databases">
        <title>Draft genome sequence of beer spoilage bacterium Megasphaera cerevisiae type strain 20462.</title>
        <authorList>
            <person name="Kutumbaka K."/>
            <person name="Pasmowitz J."/>
            <person name="Mategko J."/>
            <person name="Reyes D."/>
            <person name="Friedrich A."/>
            <person name="Han S."/>
            <person name="Martens-Habbena W."/>
            <person name="Neal-McKinney J."/>
            <person name="Janagama H.K."/>
            <person name="Nadala C."/>
            <person name="Samadpour M."/>
        </authorList>
    </citation>
    <scope>NUCLEOTIDE SEQUENCE [LARGE SCALE GENOMIC DNA]</scope>
    <source>
        <strain evidence="9 10">DSM 20462</strain>
    </source>
</reference>
<feature type="transmembrane region" description="Helical" evidence="7">
    <location>
        <begin position="174"/>
        <end position="196"/>
    </location>
</feature>
<dbReference type="InParanoid" id="A0A0J6WWG5"/>
<dbReference type="Proteomes" id="UP000036503">
    <property type="component" value="Unassembled WGS sequence"/>
</dbReference>